<evidence type="ECO:0000313" key="1">
    <source>
        <dbReference type="EMBL" id="TMS58055.1"/>
    </source>
</evidence>
<reference evidence="1" key="1">
    <citation type="submission" date="2019-05" db="EMBL/GenBank/DDBJ databases">
        <title>Revised genome assembly of Burkholderiaceae (previously Ralstonia) sp. PBA.</title>
        <authorList>
            <person name="Gan H.M."/>
        </authorList>
    </citation>
    <scope>NUCLEOTIDE SEQUENCE</scope>
    <source>
        <strain evidence="1">PBA</strain>
    </source>
</reference>
<proteinExistence type="predicted"/>
<protein>
    <submittedName>
        <fullName evidence="1">Uncharacterized protein</fullName>
    </submittedName>
</protein>
<dbReference type="EMBL" id="AKCV02000016">
    <property type="protein sequence ID" value="TMS58055.1"/>
    <property type="molecule type" value="Genomic_DNA"/>
</dbReference>
<accession>A0ACD3SP65</accession>
<evidence type="ECO:0000313" key="2">
    <source>
        <dbReference type="Proteomes" id="UP000004277"/>
    </source>
</evidence>
<keyword evidence="2" id="KW-1185">Reference proteome</keyword>
<comment type="caution">
    <text evidence="1">The sequence shown here is derived from an EMBL/GenBank/DDBJ whole genome shotgun (WGS) entry which is preliminary data.</text>
</comment>
<name>A0ACD3SP65_9BURK</name>
<sequence length="146" mass="14637">MAAAAALAIAMLAGCASGPAAPEIVPSDSTVRLGRIVSKTFLTQVNEETQPRGGGVGVGLGALGGFGGSSGGGVGVGLGFDLGRIFGGPPPTRQIDIYAFKVRTLDGPEVTINSPALPGLETGSCVRVISANRPDYPRMSPSRECP</sequence>
<dbReference type="Proteomes" id="UP000004277">
    <property type="component" value="Unassembled WGS sequence"/>
</dbReference>
<organism evidence="1 2">
    <name type="scientific">Imbroritus primus</name>
    <dbReference type="NCBI Taxonomy" id="3058603"/>
    <lineage>
        <taxon>Bacteria</taxon>
        <taxon>Pseudomonadati</taxon>
        <taxon>Pseudomonadota</taxon>
        <taxon>Betaproteobacteria</taxon>
        <taxon>Burkholderiales</taxon>
        <taxon>Burkholderiaceae</taxon>
        <taxon>Imbroritus</taxon>
    </lineage>
</organism>
<gene>
    <name evidence="1" type="ORF">MW7_009850</name>
</gene>